<dbReference type="PROSITE" id="PS50280">
    <property type="entry name" value="SET"/>
    <property type="match status" value="1"/>
</dbReference>
<dbReference type="STRING" id="1182541.W9Y8E7"/>
<evidence type="ECO:0000259" key="3">
    <source>
        <dbReference type="PROSITE" id="PS50280"/>
    </source>
</evidence>
<accession>W9Y8E7</accession>
<dbReference type="SUPFAM" id="SSF82199">
    <property type="entry name" value="SET domain"/>
    <property type="match status" value="1"/>
</dbReference>
<dbReference type="PANTHER" id="PTHR47332:SF6">
    <property type="entry name" value="SET DOMAIN-CONTAINING PROTEIN"/>
    <property type="match status" value="1"/>
</dbReference>
<reference evidence="4 5" key="1">
    <citation type="submission" date="2013-03" db="EMBL/GenBank/DDBJ databases">
        <title>The Genome Sequence of Capronia coronata CBS 617.96.</title>
        <authorList>
            <consortium name="The Broad Institute Genomics Platform"/>
            <person name="Cuomo C."/>
            <person name="de Hoog S."/>
            <person name="Gorbushina A."/>
            <person name="Walker B."/>
            <person name="Young S.K."/>
            <person name="Zeng Q."/>
            <person name="Gargeya S."/>
            <person name="Fitzgerald M."/>
            <person name="Haas B."/>
            <person name="Abouelleil A."/>
            <person name="Allen A.W."/>
            <person name="Alvarado L."/>
            <person name="Arachchi H.M."/>
            <person name="Berlin A.M."/>
            <person name="Chapman S.B."/>
            <person name="Gainer-Dewar J."/>
            <person name="Goldberg J."/>
            <person name="Griggs A."/>
            <person name="Gujja S."/>
            <person name="Hansen M."/>
            <person name="Howarth C."/>
            <person name="Imamovic A."/>
            <person name="Ireland A."/>
            <person name="Larimer J."/>
            <person name="McCowan C."/>
            <person name="Murphy C."/>
            <person name="Pearson M."/>
            <person name="Poon T.W."/>
            <person name="Priest M."/>
            <person name="Roberts A."/>
            <person name="Saif S."/>
            <person name="Shea T."/>
            <person name="Sisk P."/>
            <person name="Sykes S."/>
            <person name="Wortman J."/>
            <person name="Nusbaum C."/>
            <person name="Birren B."/>
        </authorList>
    </citation>
    <scope>NUCLEOTIDE SEQUENCE [LARGE SCALE GENOMIC DNA]</scope>
    <source>
        <strain evidence="4 5">CBS 617.96</strain>
    </source>
</reference>
<dbReference type="Pfam" id="PF00856">
    <property type="entry name" value="SET"/>
    <property type="match status" value="1"/>
</dbReference>
<evidence type="ECO:0000313" key="4">
    <source>
        <dbReference type="EMBL" id="EXJ85506.1"/>
    </source>
</evidence>
<name>W9Y8E7_9EURO</name>
<feature type="compositionally biased region" description="Basic and acidic residues" evidence="1">
    <location>
        <begin position="126"/>
        <end position="141"/>
    </location>
</feature>
<gene>
    <name evidence="4" type="ORF">A1O1_05870</name>
</gene>
<dbReference type="Gene3D" id="2.170.270.10">
    <property type="entry name" value="SET domain"/>
    <property type="match status" value="1"/>
</dbReference>
<proteinExistence type="predicted"/>
<dbReference type="RefSeq" id="XP_007724944.1">
    <property type="nucleotide sequence ID" value="XM_007726754.1"/>
</dbReference>
<dbReference type="SMART" id="SM00317">
    <property type="entry name" value="SET"/>
    <property type="match status" value="1"/>
</dbReference>
<dbReference type="HOGENOM" id="CLU_028281_6_1_1"/>
<dbReference type="InterPro" id="IPR053185">
    <property type="entry name" value="SET_domain_protein"/>
</dbReference>
<dbReference type="InterPro" id="IPR046341">
    <property type="entry name" value="SET_dom_sf"/>
</dbReference>
<keyword evidence="5" id="KW-1185">Reference proteome</keyword>
<protein>
    <recommendedName>
        <fullName evidence="3">SET domain-containing protein</fullName>
    </recommendedName>
</protein>
<dbReference type="EMBL" id="AMWN01000005">
    <property type="protein sequence ID" value="EXJ85506.1"/>
    <property type="molecule type" value="Genomic_DNA"/>
</dbReference>
<feature type="signal peptide" evidence="2">
    <location>
        <begin position="1"/>
        <end position="20"/>
    </location>
</feature>
<dbReference type="GeneID" id="19160743"/>
<feature type="chain" id="PRO_5004934498" description="SET domain-containing protein" evidence="2">
    <location>
        <begin position="21"/>
        <end position="513"/>
    </location>
</feature>
<comment type="caution">
    <text evidence="4">The sequence shown here is derived from an EMBL/GenBank/DDBJ whole genome shotgun (WGS) entry which is preliminary data.</text>
</comment>
<dbReference type="InterPro" id="IPR001214">
    <property type="entry name" value="SET_dom"/>
</dbReference>
<organism evidence="4 5">
    <name type="scientific">Capronia coronata CBS 617.96</name>
    <dbReference type="NCBI Taxonomy" id="1182541"/>
    <lineage>
        <taxon>Eukaryota</taxon>
        <taxon>Fungi</taxon>
        <taxon>Dikarya</taxon>
        <taxon>Ascomycota</taxon>
        <taxon>Pezizomycotina</taxon>
        <taxon>Eurotiomycetes</taxon>
        <taxon>Chaetothyriomycetidae</taxon>
        <taxon>Chaetothyriales</taxon>
        <taxon>Herpotrichiellaceae</taxon>
        <taxon>Capronia</taxon>
    </lineage>
</organism>
<keyword evidence="2" id="KW-0732">Signal</keyword>
<evidence type="ECO:0000313" key="5">
    <source>
        <dbReference type="Proteomes" id="UP000019484"/>
    </source>
</evidence>
<feature type="region of interest" description="Disordered" evidence="1">
    <location>
        <begin position="269"/>
        <end position="297"/>
    </location>
</feature>
<dbReference type="AlphaFoldDB" id="W9Y8E7"/>
<dbReference type="CDD" id="cd20071">
    <property type="entry name" value="SET_SMYD"/>
    <property type="match status" value="1"/>
</dbReference>
<feature type="compositionally biased region" description="Low complexity" evidence="1">
    <location>
        <begin position="273"/>
        <end position="287"/>
    </location>
</feature>
<sequence length="513" mass="56829">MKNTWSTLISISLAFGLVSATATATADTHDPVYQVAFEQLLQSGQLDLISETDDTKAEPDTSIDTDTNSFAHGPWSYPPACTSKLDSLGSELCVYTNISFARGRGISLFTTPRIAEQIAELAPFHDHDNDHDNDHDRDHSKANKANEANKIPNTNIPPVRHEVNEFQVTWYTRSTTNKGMGMFAKKDLRRGDLITAYTPVLIAYSENTLLPSEREKFLQLAINQLPEPTRESYLRLATVYGDPRIVVQDIASANTFGVLFPGTVGSRKKKKNTAAADAESAATEDAASPPPPHPLPQHLAVIPEPSRINHACNPNAQFQIDTTQLIHRVYAVRPIGRNEEITIAYTNPLDNYATRQRYLKQFFGFTCACARCSIERQRREDAPDAAIAEINALQAILADWTATSDSDSDLDSSGIVTGIGSGSVPGNRIKLAERLIKVYLDEGLHGYLDPAYCHAALAYSAAGSLRGVQKYLDLAIEAIRLRLGPDAPDLVAWEEMRRDPTRHWSWRWSKRKK</sequence>
<evidence type="ECO:0000256" key="2">
    <source>
        <dbReference type="SAM" id="SignalP"/>
    </source>
</evidence>
<dbReference type="eggNOG" id="KOG2084">
    <property type="taxonomic scope" value="Eukaryota"/>
</dbReference>
<dbReference type="PANTHER" id="PTHR47332">
    <property type="entry name" value="SET DOMAIN-CONTAINING PROTEIN 5"/>
    <property type="match status" value="1"/>
</dbReference>
<feature type="region of interest" description="Disordered" evidence="1">
    <location>
        <begin position="126"/>
        <end position="157"/>
    </location>
</feature>
<evidence type="ECO:0000256" key="1">
    <source>
        <dbReference type="SAM" id="MobiDB-lite"/>
    </source>
</evidence>
<dbReference type="OrthoDB" id="265717at2759"/>
<feature type="domain" description="SET" evidence="3">
    <location>
        <begin position="164"/>
        <end position="346"/>
    </location>
</feature>
<dbReference type="Proteomes" id="UP000019484">
    <property type="component" value="Unassembled WGS sequence"/>
</dbReference>